<dbReference type="AlphaFoldDB" id="A0A6G1IL96"/>
<sequence>MAFSAVFAIVAVSVTALTATGPLHARQYAENQAMIYNFAELAPTPELEWTPCYNNFTCALLEVPLDYTDTSIGITHLAIIRLSAQNDSAEDLLVNPGGPAASGVDMVLQDSSVIKEKVGSQYNLIGIDPRGVKNSGPDVTCFPGYPPAGRNAFYAEAFSVPDDTSAYGLAMSFQTLGAYGNWCTGIYSVDGTAKYVGTVAVAQDFLHYIELAAQAKGREPSDAKLNYYGISYGTVIGATFASLFPDRISHMVLDGVMDAEDYYSGGLETSVQDSDEAVRAFFRSCFEAGSEHCAFHGNANSWEELEDRYNAILDALKQSPIAVADSFAQNTIPFSLIPAVMTWQDLVSAVFSYVYSPVGQFPVLARILAKLEDGDASGLYVMNRAARIASTLDAGAYDDREARTLISCLDANGRFNLSTIEQYTDFVASMKKESQYGGLAVAGLVGPICRNLDVSPPESQLFTGTPSANRTSAPILFIGNTADPVTPLASAQKMARLFPGSTVLTVNISGHTQYGVASTCVNTFTQHYFLDARLPSPDTVCEVDKKPFVDSRGNAAESSVVRRWVL</sequence>
<dbReference type="InterPro" id="IPR029058">
    <property type="entry name" value="AB_hydrolase_fold"/>
</dbReference>
<protein>
    <recommendedName>
        <fullName evidence="8">Alpha/beta-hydrolase</fullName>
    </recommendedName>
</protein>
<feature type="domain" description="AB hydrolase-1" evidence="4">
    <location>
        <begin position="92"/>
        <end position="256"/>
    </location>
</feature>
<accession>A0A6G1IL96</accession>
<feature type="chain" id="PRO_5026351645" description="Alpha/beta-hydrolase" evidence="3">
    <location>
        <begin position="17"/>
        <end position="566"/>
    </location>
</feature>
<comment type="similarity">
    <text evidence="1">Belongs to the peptidase S33 family.</text>
</comment>
<proteinExistence type="inferred from homology"/>
<evidence type="ECO:0000256" key="1">
    <source>
        <dbReference type="ARBA" id="ARBA00010088"/>
    </source>
</evidence>
<feature type="signal peptide" evidence="3">
    <location>
        <begin position="1"/>
        <end position="16"/>
    </location>
</feature>
<organism evidence="6 7">
    <name type="scientific">Lentithecium fluviatile CBS 122367</name>
    <dbReference type="NCBI Taxonomy" id="1168545"/>
    <lineage>
        <taxon>Eukaryota</taxon>
        <taxon>Fungi</taxon>
        <taxon>Dikarya</taxon>
        <taxon>Ascomycota</taxon>
        <taxon>Pezizomycotina</taxon>
        <taxon>Dothideomycetes</taxon>
        <taxon>Pleosporomycetidae</taxon>
        <taxon>Pleosporales</taxon>
        <taxon>Massarineae</taxon>
        <taxon>Lentitheciaceae</taxon>
        <taxon>Lentithecium</taxon>
    </lineage>
</organism>
<dbReference type="GO" id="GO:0016787">
    <property type="term" value="F:hydrolase activity"/>
    <property type="evidence" value="ECO:0007669"/>
    <property type="project" value="UniProtKB-KW"/>
</dbReference>
<dbReference type="Proteomes" id="UP000799291">
    <property type="component" value="Unassembled WGS sequence"/>
</dbReference>
<keyword evidence="7" id="KW-1185">Reference proteome</keyword>
<evidence type="ECO:0000259" key="4">
    <source>
        <dbReference type="Pfam" id="PF00561"/>
    </source>
</evidence>
<keyword evidence="3" id="KW-0732">Signal</keyword>
<dbReference type="PANTHER" id="PTHR43248:SF25">
    <property type="entry name" value="AB HYDROLASE-1 DOMAIN-CONTAINING PROTEIN-RELATED"/>
    <property type="match status" value="1"/>
</dbReference>
<dbReference type="InterPro" id="IPR051601">
    <property type="entry name" value="Serine_prot/Carboxylest_S33"/>
</dbReference>
<dbReference type="OrthoDB" id="425534at2759"/>
<name>A0A6G1IL96_9PLEO</name>
<reference evidence="6" key="1">
    <citation type="journal article" date="2020" name="Stud. Mycol.">
        <title>101 Dothideomycetes genomes: a test case for predicting lifestyles and emergence of pathogens.</title>
        <authorList>
            <person name="Haridas S."/>
            <person name="Albert R."/>
            <person name="Binder M."/>
            <person name="Bloem J."/>
            <person name="Labutti K."/>
            <person name="Salamov A."/>
            <person name="Andreopoulos B."/>
            <person name="Baker S."/>
            <person name="Barry K."/>
            <person name="Bills G."/>
            <person name="Bluhm B."/>
            <person name="Cannon C."/>
            <person name="Castanera R."/>
            <person name="Culley D."/>
            <person name="Daum C."/>
            <person name="Ezra D."/>
            <person name="Gonzalez J."/>
            <person name="Henrissat B."/>
            <person name="Kuo A."/>
            <person name="Liang C."/>
            <person name="Lipzen A."/>
            <person name="Lutzoni F."/>
            <person name="Magnuson J."/>
            <person name="Mondo S."/>
            <person name="Nolan M."/>
            <person name="Ohm R."/>
            <person name="Pangilinan J."/>
            <person name="Park H.-J."/>
            <person name="Ramirez L."/>
            <person name="Alfaro M."/>
            <person name="Sun H."/>
            <person name="Tritt A."/>
            <person name="Yoshinaga Y."/>
            <person name="Zwiers L.-H."/>
            <person name="Turgeon B."/>
            <person name="Goodwin S."/>
            <person name="Spatafora J."/>
            <person name="Crous P."/>
            <person name="Grigoriev I."/>
        </authorList>
    </citation>
    <scope>NUCLEOTIDE SEQUENCE</scope>
    <source>
        <strain evidence="6">CBS 122367</strain>
    </source>
</reference>
<evidence type="ECO:0000259" key="5">
    <source>
        <dbReference type="Pfam" id="PF08386"/>
    </source>
</evidence>
<dbReference type="SUPFAM" id="SSF53474">
    <property type="entry name" value="alpha/beta-Hydrolases"/>
    <property type="match status" value="1"/>
</dbReference>
<gene>
    <name evidence="6" type="ORF">K458DRAFT_134759</name>
</gene>
<evidence type="ECO:0008006" key="8">
    <source>
        <dbReference type="Google" id="ProtNLM"/>
    </source>
</evidence>
<dbReference type="Pfam" id="PF00561">
    <property type="entry name" value="Abhydrolase_1"/>
    <property type="match status" value="1"/>
</dbReference>
<dbReference type="Gene3D" id="3.40.50.1820">
    <property type="entry name" value="alpha/beta hydrolase"/>
    <property type="match status" value="1"/>
</dbReference>
<evidence type="ECO:0000256" key="2">
    <source>
        <dbReference type="ARBA" id="ARBA00022801"/>
    </source>
</evidence>
<dbReference type="InterPro" id="IPR013595">
    <property type="entry name" value="Pept_S33_TAP-like_C"/>
</dbReference>
<dbReference type="PANTHER" id="PTHR43248">
    <property type="entry name" value="2-SUCCINYL-6-HYDROXY-2,4-CYCLOHEXADIENE-1-CARBOXYLATE SYNTHASE"/>
    <property type="match status" value="1"/>
</dbReference>
<dbReference type="Pfam" id="PF08386">
    <property type="entry name" value="Abhydrolase_4"/>
    <property type="match status" value="1"/>
</dbReference>
<feature type="domain" description="Peptidase S33 tripeptidyl aminopeptidase-like C-terminal" evidence="5">
    <location>
        <begin position="449"/>
        <end position="541"/>
    </location>
</feature>
<evidence type="ECO:0000256" key="3">
    <source>
        <dbReference type="SAM" id="SignalP"/>
    </source>
</evidence>
<dbReference type="EMBL" id="MU005609">
    <property type="protein sequence ID" value="KAF2678763.1"/>
    <property type="molecule type" value="Genomic_DNA"/>
</dbReference>
<dbReference type="InterPro" id="IPR000073">
    <property type="entry name" value="AB_hydrolase_1"/>
</dbReference>
<evidence type="ECO:0000313" key="6">
    <source>
        <dbReference type="EMBL" id="KAF2678763.1"/>
    </source>
</evidence>
<evidence type="ECO:0000313" key="7">
    <source>
        <dbReference type="Proteomes" id="UP000799291"/>
    </source>
</evidence>
<keyword evidence="2" id="KW-0378">Hydrolase</keyword>